<organism evidence="9">
    <name type="scientific">Bacteroides fragilis</name>
    <dbReference type="NCBI Taxonomy" id="817"/>
    <lineage>
        <taxon>Bacteria</taxon>
        <taxon>Pseudomonadati</taxon>
        <taxon>Bacteroidota</taxon>
        <taxon>Bacteroidia</taxon>
        <taxon>Bacteroidales</taxon>
        <taxon>Bacteroidaceae</taxon>
        <taxon>Bacteroides</taxon>
    </lineage>
</organism>
<dbReference type="Gene3D" id="3.40.50.300">
    <property type="entry name" value="P-loop containing nucleotide triphosphate hydrolases"/>
    <property type="match status" value="1"/>
</dbReference>
<feature type="compositionally biased region" description="Basic and acidic residues" evidence="7">
    <location>
        <begin position="534"/>
        <end position="545"/>
    </location>
</feature>
<evidence type="ECO:0000256" key="8">
    <source>
        <dbReference type="SAM" id="Phobius"/>
    </source>
</evidence>
<evidence type="ECO:0000256" key="1">
    <source>
        <dbReference type="ARBA" id="ARBA00004651"/>
    </source>
</evidence>
<evidence type="ECO:0000256" key="6">
    <source>
        <dbReference type="ARBA" id="ARBA00023136"/>
    </source>
</evidence>
<feature type="region of interest" description="Disordered" evidence="7">
    <location>
        <begin position="525"/>
        <end position="553"/>
    </location>
</feature>
<evidence type="ECO:0000256" key="3">
    <source>
        <dbReference type="ARBA" id="ARBA00022475"/>
    </source>
</evidence>
<dbReference type="CDD" id="cd01127">
    <property type="entry name" value="TrwB_TraG_TraD_VirD4"/>
    <property type="match status" value="1"/>
</dbReference>
<dbReference type="RefSeq" id="WP_176703100.1">
    <property type="nucleotide sequence ID" value="NZ_KJ830769.1"/>
</dbReference>
<reference evidence="9" key="1">
    <citation type="journal article" date="2014" name="Int. J. Antimicrob. Agents">
        <title>Use of MALDI-TOF/MS for routine detection of cfiA gene-positive Bacteroides fragilis strains.</title>
        <authorList>
            <person name="Fenyvesi V.S."/>
            <person name="Urban E."/>
            <person name="Bartha N."/>
            <person name="Abrok M."/>
            <person name="Kostrzewa M."/>
            <person name="Nagy E."/>
            <person name="Minarovits J."/>
            <person name="Soki J."/>
        </authorList>
    </citation>
    <scope>NUCLEOTIDE SEQUENCE</scope>
    <source>
        <strain evidence="9">69566</strain>
        <plasmid evidence="9">pBF69566a</plasmid>
    </source>
</reference>
<dbReference type="GO" id="GO:0005886">
    <property type="term" value="C:plasma membrane"/>
    <property type="evidence" value="ECO:0007669"/>
    <property type="project" value="UniProtKB-SubCell"/>
</dbReference>
<keyword evidence="5 8" id="KW-1133">Transmembrane helix</keyword>
<sequence>MLENNSEKQKSTLKGVLLILALLTFGGLLVAGIVKILALVCSAVLPLLEPLIALGLWGSVGYFAYRYFRKKEKPKEEAPEISPELVRLQTTGTPLVVGNPFRGIFVVGAAGSGKSESIAVPLLSEFVRLGYSGLVYDFKFPTLANDVESFLKAERSPVRHVYINFNNPYQSMRVNPISPRYLLNTSYAREFAQAIIMNLMKEGIRKPDFWIRSATDLLTACIWYLKEEKPECCDIPHVFAMVTGKDTELLELLQKNPQTEQMTMSIYNAMERGADAQVSGVIGTLQSAIAQINTPELMYIFGGDDFSLDVNNPQNPAILTIGNFPTLAQTFAPLCSLVITVAIKLMNQPGKHPSFVMLDEAPTIFVPNLEILPNTGRSNHVATVLMCQDLAQLTDGYGKEKAEVLFAACNTHFYGRVSSSFTAERLSRQFGKEDKIYRTASQSQTGFYKTTGVSESVQERDTIKPKDFLGFETGEFAGIAVESNRQFFLLHFLQVVRPVPAVLEHPQTTGSPNEYYREVREEVRRMLAGQDTKPGNKGEKPEQPLRRPRFRQG</sequence>
<feature type="transmembrane region" description="Helical" evidence="8">
    <location>
        <begin position="16"/>
        <end position="45"/>
    </location>
</feature>
<dbReference type="PANTHER" id="PTHR37937:SF1">
    <property type="entry name" value="CONJUGATIVE TRANSFER: DNA TRANSPORT"/>
    <property type="match status" value="1"/>
</dbReference>
<keyword evidence="4 8" id="KW-0812">Transmembrane</keyword>
<comment type="subcellular location">
    <subcellularLocation>
        <location evidence="1">Cell membrane</location>
        <topology evidence="1">Multi-pass membrane protein</topology>
    </subcellularLocation>
</comment>
<dbReference type="PANTHER" id="PTHR37937">
    <property type="entry name" value="CONJUGATIVE TRANSFER: DNA TRANSPORT"/>
    <property type="match status" value="1"/>
</dbReference>
<feature type="transmembrane region" description="Helical" evidence="8">
    <location>
        <begin position="51"/>
        <end position="68"/>
    </location>
</feature>
<name>A0A097IY65_BACFG</name>
<geneLocation type="plasmid" evidence="9">
    <name>pBF69566a</name>
</geneLocation>
<dbReference type="InterPro" id="IPR051539">
    <property type="entry name" value="T4SS-coupling_protein"/>
</dbReference>
<accession>A0A097IY65</accession>
<evidence type="ECO:0000256" key="4">
    <source>
        <dbReference type="ARBA" id="ARBA00022692"/>
    </source>
</evidence>
<dbReference type="InterPro" id="IPR003688">
    <property type="entry name" value="TraG/VirD4"/>
</dbReference>
<keyword evidence="9" id="KW-0614">Plasmid</keyword>
<keyword evidence="3" id="KW-1003">Cell membrane</keyword>
<comment type="similarity">
    <text evidence="2">Belongs to the VirD4/TraG family.</text>
</comment>
<dbReference type="EMBL" id="KJ830769">
    <property type="protein sequence ID" value="AIT71665.1"/>
    <property type="molecule type" value="Genomic_DNA"/>
</dbReference>
<dbReference type="AlphaFoldDB" id="A0A097IY65"/>
<dbReference type="SUPFAM" id="SSF52540">
    <property type="entry name" value="P-loop containing nucleoside triphosphate hydrolases"/>
    <property type="match status" value="1"/>
</dbReference>
<evidence type="ECO:0000256" key="5">
    <source>
        <dbReference type="ARBA" id="ARBA00022989"/>
    </source>
</evidence>
<dbReference type="InterPro" id="IPR027417">
    <property type="entry name" value="P-loop_NTPase"/>
</dbReference>
<proteinExistence type="inferred from homology"/>
<evidence type="ECO:0000313" key="9">
    <source>
        <dbReference type="EMBL" id="AIT71665.1"/>
    </source>
</evidence>
<evidence type="ECO:0000256" key="7">
    <source>
        <dbReference type="SAM" id="MobiDB-lite"/>
    </source>
</evidence>
<dbReference type="Pfam" id="PF02534">
    <property type="entry name" value="T4SS-DNA_transf"/>
    <property type="match status" value="1"/>
</dbReference>
<protein>
    <submittedName>
        <fullName evidence="9">TraG</fullName>
    </submittedName>
</protein>
<evidence type="ECO:0000256" key="2">
    <source>
        <dbReference type="ARBA" id="ARBA00008806"/>
    </source>
</evidence>
<keyword evidence="6 8" id="KW-0472">Membrane</keyword>